<dbReference type="SUPFAM" id="SSF56112">
    <property type="entry name" value="Protein kinase-like (PK-like)"/>
    <property type="match status" value="1"/>
</dbReference>
<evidence type="ECO:0000313" key="3">
    <source>
        <dbReference type="Proteomes" id="UP000801492"/>
    </source>
</evidence>
<comment type="caution">
    <text evidence="2">The sequence shown here is derived from an EMBL/GenBank/DDBJ whole genome shotgun (WGS) entry which is preliminary data.</text>
</comment>
<gene>
    <name evidence="2" type="ORF">ILUMI_01584</name>
</gene>
<dbReference type="InterPro" id="IPR004119">
    <property type="entry name" value="EcKL"/>
</dbReference>
<evidence type="ECO:0000259" key="1">
    <source>
        <dbReference type="SMART" id="SM00587"/>
    </source>
</evidence>
<name>A0A8K0DI19_IGNLU</name>
<dbReference type="PANTHER" id="PTHR11012">
    <property type="entry name" value="PROTEIN KINASE-LIKE DOMAIN-CONTAINING"/>
    <property type="match status" value="1"/>
</dbReference>
<dbReference type="EMBL" id="VTPC01000731">
    <property type="protein sequence ID" value="KAF2904586.1"/>
    <property type="molecule type" value="Genomic_DNA"/>
</dbReference>
<dbReference type="PANTHER" id="PTHR11012:SF30">
    <property type="entry name" value="PROTEIN KINASE-LIKE DOMAIN-CONTAINING"/>
    <property type="match status" value="1"/>
</dbReference>
<evidence type="ECO:0000313" key="2">
    <source>
        <dbReference type="EMBL" id="KAF2904586.1"/>
    </source>
</evidence>
<dbReference type="Pfam" id="PF02958">
    <property type="entry name" value="EcKL"/>
    <property type="match status" value="1"/>
</dbReference>
<dbReference type="AlphaFoldDB" id="A0A8K0DI19"/>
<organism evidence="2 3">
    <name type="scientific">Ignelater luminosus</name>
    <name type="common">Cucubano</name>
    <name type="synonym">Pyrophorus luminosus</name>
    <dbReference type="NCBI Taxonomy" id="2038154"/>
    <lineage>
        <taxon>Eukaryota</taxon>
        <taxon>Metazoa</taxon>
        <taxon>Ecdysozoa</taxon>
        <taxon>Arthropoda</taxon>
        <taxon>Hexapoda</taxon>
        <taxon>Insecta</taxon>
        <taxon>Pterygota</taxon>
        <taxon>Neoptera</taxon>
        <taxon>Endopterygota</taxon>
        <taxon>Coleoptera</taxon>
        <taxon>Polyphaga</taxon>
        <taxon>Elateriformia</taxon>
        <taxon>Elateroidea</taxon>
        <taxon>Elateridae</taxon>
        <taxon>Agrypninae</taxon>
        <taxon>Pyrophorini</taxon>
        <taxon>Ignelater</taxon>
    </lineage>
</organism>
<proteinExistence type="predicted"/>
<feature type="domain" description="CHK kinase-like" evidence="1">
    <location>
        <begin position="131"/>
        <end position="326"/>
    </location>
</feature>
<dbReference type="OrthoDB" id="8250698at2759"/>
<dbReference type="InterPro" id="IPR015897">
    <property type="entry name" value="CHK_kinase-like"/>
</dbReference>
<dbReference type="Gene3D" id="3.90.1200.10">
    <property type="match status" value="1"/>
</dbReference>
<sequence length="413" mass="47352">MSSTTKPVVNDNVKLLLQKVAKTEGFSKYEIKSSSGSVKGGGYTGIIISICITGEDQTRKSKTLHLIVKSAPCSKALRENIPLVAIFEREIYMYSTVFPALHALEIEKKLPIFHFAPQFYKANRSLNSESVVLENLKETGYVMYNAISPMNEEHVSLVLTKYARLHALSLVMRDQNINEFRKIVEPLEDVLVKFLLGDFLNTIVHRCTKAKESLDPEVDKNVIQLYSNFVSDIPSYLVQVLEVVEECSAILHGDCWCNNMMFKYYDNGDLTKPVDVRLLDFQMCRLGSPAMDFCHFFYCCSSKDVLDKLDYFMEFYHGKLSDFVSELGSDLEKLFPYRMLQEHWKKYAKFGLIIAGVAIHAMLTEEKDAVDFSNIAESEGTLSNSFNYEIKNIDEYNKRLKDLILHFYEHNLL</sequence>
<dbReference type="InterPro" id="IPR011009">
    <property type="entry name" value="Kinase-like_dom_sf"/>
</dbReference>
<dbReference type="SMART" id="SM00587">
    <property type="entry name" value="CHK"/>
    <property type="match status" value="1"/>
</dbReference>
<dbReference type="Proteomes" id="UP000801492">
    <property type="component" value="Unassembled WGS sequence"/>
</dbReference>
<accession>A0A8K0DI19</accession>
<protein>
    <recommendedName>
        <fullName evidence="1">CHK kinase-like domain-containing protein</fullName>
    </recommendedName>
</protein>
<keyword evidence="3" id="KW-1185">Reference proteome</keyword>
<reference evidence="2" key="1">
    <citation type="submission" date="2019-08" db="EMBL/GenBank/DDBJ databases">
        <title>The genome of the North American firefly Photinus pyralis.</title>
        <authorList>
            <consortium name="Photinus pyralis genome working group"/>
            <person name="Fallon T.R."/>
            <person name="Sander Lower S.E."/>
            <person name="Weng J.-K."/>
        </authorList>
    </citation>
    <scope>NUCLEOTIDE SEQUENCE</scope>
    <source>
        <strain evidence="2">TRF0915ILg1</strain>
        <tissue evidence="2">Whole body</tissue>
    </source>
</reference>